<keyword evidence="1" id="KW-0677">Repeat</keyword>
<proteinExistence type="predicted"/>
<dbReference type="Pfam" id="PF24883">
    <property type="entry name" value="NPHP3_N"/>
    <property type="match status" value="1"/>
</dbReference>
<dbReference type="Pfam" id="PF12796">
    <property type="entry name" value="Ank_2"/>
    <property type="match status" value="2"/>
</dbReference>
<dbReference type="InterPro" id="IPR002110">
    <property type="entry name" value="Ankyrin_rpt"/>
</dbReference>
<keyword evidence="2" id="KW-0040">ANK repeat</keyword>
<dbReference type="PROSITE" id="PS50837">
    <property type="entry name" value="NACHT"/>
    <property type="match status" value="1"/>
</dbReference>
<dbReference type="PANTHER" id="PTHR10039">
    <property type="entry name" value="AMELOGENIN"/>
    <property type="match status" value="1"/>
</dbReference>
<comment type="caution">
    <text evidence="4">The sequence shown here is derived from an EMBL/GenBank/DDBJ whole genome shotgun (WGS) entry which is preliminary data.</text>
</comment>
<dbReference type="PROSITE" id="PS50297">
    <property type="entry name" value="ANK_REP_REGION"/>
    <property type="match status" value="1"/>
</dbReference>
<dbReference type="Pfam" id="PF00023">
    <property type="entry name" value="Ank"/>
    <property type="match status" value="1"/>
</dbReference>
<keyword evidence="5" id="KW-1185">Reference proteome</keyword>
<dbReference type="SUPFAM" id="SSF52540">
    <property type="entry name" value="P-loop containing nucleoside triphosphate hydrolases"/>
    <property type="match status" value="1"/>
</dbReference>
<evidence type="ECO:0000313" key="4">
    <source>
        <dbReference type="EMBL" id="KAF8439130.1"/>
    </source>
</evidence>
<feature type="repeat" description="ANK" evidence="2">
    <location>
        <begin position="1337"/>
        <end position="1359"/>
    </location>
</feature>
<dbReference type="InterPro" id="IPR056884">
    <property type="entry name" value="NPHP3-like_N"/>
</dbReference>
<dbReference type="EMBL" id="WHUW01000015">
    <property type="protein sequence ID" value="KAF8439130.1"/>
    <property type="molecule type" value="Genomic_DNA"/>
</dbReference>
<evidence type="ECO:0000259" key="3">
    <source>
        <dbReference type="PROSITE" id="PS50837"/>
    </source>
</evidence>
<protein>
    <submittedName>
        <fullName evidence="4">Ankyrin repeat-containing domain protein</fullName>
    </submittedName>
</protein>
<dbReference type="InterPro" id="IPR027417">
    <property type="entry name" value="P-loop_NTPase"/>
</dbReference>
<organism evidence="4 5">
    <name type="scientific">Boletus edulis BED1</name>
    <dbReference type="NCBI Taxonomy" id="1328754"/>
    <lineage>
        <taxon>Eukaryota</taxon>
        <taxon>Fungi</taxon>
        <taxon>Dikarya</taxon>
        <taxon>Basidiomycota</taxon>
        <taxon>Agaricomycotina</taxon>
        <taxon>Agaricomycetes</taxon>
        <taxon>Agaricomycetidae</taxon>
        <taxon>Boletales</taxon>
        <taxon>Boletineae</taxon>
        <taxon>Boletaceae</taxon>
        <taxon>Boletoideae</taxon>
        <taxon>Boletus</taxon>
    </lineage>
</organism>
<dbReference type="SMART" id="SM00248">
    <property type="entry name" value="ANK"/>
    <property type="match status" value="13"/>
</dbReference>
<evidence type="ECO:0000256" key="1">
    <source>
        <dbReference type="ARBA" id="ARBA00022737"/>
    </source>
</evidence>
<dbReference type="PROSITE" id="PS50088">
    <property type="entry name" value="ANK_REPEAT"/>
    <property type="match status" value="1"/>
</dbReference>
<reference evidence="4" key="2">
    <citation type="journal article" date="2020" name="Nat. Commun.">
        <title>Large-scale genome sequencing of mycorrhizal fungi provides insights into the early evolution of symbiotic traits.</title>
        <authorList>
            <person name="Miyauchi S."/>
            <person name="Kiss E."/>
            <person name="Kuo A."/>
            <person name="Drula E."/>
            <person name="Kohler A."/>
            <person name="Sanchez-Garcia M."/>
            <person name="Morin E."/>
            <person name="Andreopoulos B."/>
            <person name="Barry K.W."/>
            <person name="Bonito G."/>
            <person name="Buee M."/>
            <person name="Carver A."/>
            <person name="Chen C."/>
            <person name="Cichocki N."/>
            <person name="Clum A."/>
            <person name="Culley D."/>
            <person name="Crous P.W."/>
            <person name="Fauchery L."/>
            <person name="Girlanda M."/>
            <person name="Hayes R.D."/>
            <person name="Keri Z."/>
            <person name="LaButti K."/>
            <person name="Lipzen A."/>
            <person name="Lombard V."/>
            <person name="Magnuson J."/>
            <person name="Maillard F."/>
            <person name="Murat C."/>
            <person name="Nolan M."/>
            <person name="Ohm R.A."/>
            <person name="Pangilinan J."/>
            <person name="Pereira M.F."/>
            <person name="Perotto S."/>
            <person name="Peter M."/>
            <person name="Pfister S."/>
            <person name="Riley R."/>
            <person name="Sitrit Y."/>
            <person name="Stielow J.B."/>
            <person name="Szollosi G."/>
            <person name="Zifcakova L."/>
            <person name="Stursova M."/>
            <person name="Spatafora J.W."/>
            <person name="Tedersoo L."/>
            <person name="Vaario L.M."/>
            <person name="Yamada A."/>
            <person name="Yan M."/>
            <person name="Wang P."/>
            <person name="Xu J."/>
            <person name="Bruns T."/>
            <person name="Baldrian P."/>
            <person name="Vilgalys R."/>
            <person name="Dunand C."/>
            <person name="Henrissat B."/>
            <person name="Grigoriev I.V."/>
            <person name="Hibbett D."/>
            <person name="Nagy L.G."/>
            <person name="Martin F.M."/>
        </authorList>
    </citation>
    <scope>NUCLEOTIDE SEQUENCE</scope>
    <source>
        <strain evidence="4">BED1</strain>
    </source>
</reference>
<name>A0AAD4BTH4_BOLED</name>
<dbReference type="InterPro" id="IPR007111">
    <property type="entry name" value="NACHT_NTPase"/>
</dbReference>
<evidence type="ECO:0000256" key="2">
    <source>
        <dbReference type="PROSITE-ProRule" id="PRU00023"/>
    </source>
</evidence>
<gene>
    <name evidence="4" type="ORF">L210DRAFT_2246572</name>
</gene>
<dbReference type="InterPro" id="IPR036770">
    <property type="entry name" value="Ankyrin_rpt-contain_sf"/>
</dbReference>
<sequence>MDMVALPTLIRFRDSNFLAPHSHAMEWSRIIVLEIAAASQRVVGAATEYARRRGLRNVQSCHFRLEKEMQQVSVAAGGILGALGKSSLPNGPPLDDRLQDWFSTDELPICLDTLHQMEKMLRDNTWMNAVFNFVNTLRPLPPEDKIDAAVKLFDSRRHYFHFLLTTDVWNREDAQQQPRIRSAHAQDEAVVQRLLLPNPNSSPMEVEQDNISVPLSMTNRATAVEEKITKPIDARGKLDDILRWLDGLSCAAKHEETLSLRQPDTCTWLHSTPEYKSWRNSEDTSLWLQGKPGSGKTVLASFAIDSLENKGLSGEALAFFYCDFRNDRSTSAAEVMRSLLYQLLRRIRYEESDPGELIGDLVKEKNGDTPILKNVKHLATFVSRTSKQFSHQPLVVVDALDECEDVKTLLDGLLILAKGGMRLFVTSRPLQAIKDRLCGLPSISLDNMTSAVSADIALHVTRELDSSPRLRALDRYFKMEIYSILCDRADGMFRWVQCQIDALNRCATKAEVRRALDNLPIGLDETYQRILTAIDLRSSDGKLTLRALVWLVGALRPLRLVEILEGLTIDLGRQTLDPESGAMHKGILLYACGSLVTYNEKTDIVILSHFSVKEYITGNLTRIKLPQYHISHQGAHEHLARICICYIALYLKHIHASSESTSQHRIMRTINDQPHNTTRVWSYVSNGSPAVFSSQELLSYVFTDGFNHLAHLGPANHVVLKDMVTLQSDIQRHPTAWENICWTSQRYKLLVPWPGPEHDFMLYVLTAFASDSLLRAFLGPTRRTVKPRYRTNPLVYAAHFGKPQHAQLLLSHGAKVNERGLVVQAYRQDIPLEVAVSRQHDAMVDLLLSTGSVVPKQLFTRTTDRNFPIRIARRLLQTDEFMEWVAERGNKPPSPLGLLERRLPSVYERDILVMIRRLVQVGLDPAARNSAQKAALHIAITERYEAVVVYLLLLGTPLPSDFMSAVSKVPSSERIPMLRLIVDAGADVGVAEGTSLHLAIRALEEDECLEAVKILVGAGCELFVYDKTRKTPLHIALERKYLTVVDYLLLCQKPVPLDALSAVVESGYPTTRVIETIRTLTSGGIDIRGVTASGDGLLHRAVIPLDENRSLKMAKLLVDAGCDPFKYNVQGETLFDVALSRTNPLLADYLLSTVKAPPSDVLFSILQSSLRADWRVSTLRSLIYQGASTSGLSADGNSLLHTSVLSLEESWAMEVTKLLFSTGCDPSLRNRQGKTALQIAAESGRIFVVEYILSLDQPLPDDILFTVLASLSPMGSRMRMLRMFIGKGANTQVVAVDGNNLLHVAISSSPSHLMDDAEIIVKALVEGGSDAFVPNASGITPLHLAVAKRSVSTVEYLLSATTAPLHLPADILACALDGQAIRSNLLKDTLDIIRLLVGKGANAHRRATYNGGTLLHMVIQALPAVPRTPRTDFYDKYNGLSRAEWSDRNNDLLEIIKVLVDSGCDPSQCDADGHPPIYFAIIKGHVDVVVSLLPRTFSPPQNLQDAIHLAPLHVQGRLRYRVLGSLGQGLANGGCDC</sequence>
<evidence type="ECO:0000313" key="5">
    <source>
        <dbReference type="Proteomes" id="UP001194468"/>
    </source>
</evidence>
<accession>A0AAD4BTH4</accession>
<dbReference type="Gene3D" id="1.25.40.20">
    <property type="entry name" value="Ankyrin repeat-containing domain"/>
    <property type="match status" value="4"/>
</dbReference>
<feature type="domain" description="NACHT" evidence="3">
    <location>
        <begin position="284"/>
        <end position="429"/>
    </location>
</feature>
<dbReference type="SUPFAM" id="SSF48403">
    <property type="entry name" value="Ankyrin repeat"/>
    <property type="match status" value="2"/>
</dbReference>
<dbReference type="Proteomes" id="UP001194468">
    <property type="component" value="Unassembled WGS sequence"/>
</dbReference>
<dbReference type="Gene3D" id="3.40.50.300">
    <property type="entry name" value="P-loop containing nucleotide triphosphate hydrolases"/>
    <property type="match status" value="1"/>
</dbReference>
<dbReference type="PANTHER" id="PTHR10039:SF16">
    <property type="entry name" value="GPI INOSITOL-DEACYLASE"/>
    <property type="match status" value="1"/>
</dbReference>
<reference evidence="4" key="1">
    <citation type="submission" date="2019-10" db="EMBL/GenBank/DDBJ databases">
        <authorList>
            <consortium name="DOE Joint Genome Institute"/>
            <person name="Kuo A."/>
            <person name="Miyauchi S."/>
            <person name="Kiss E."/>
            <person name="Drula E."/>
            <person name="Kohler A."/>
            <person name="Sanchez-Garcia M."/>
            <person name="Andreopoulos B."/>
            <person name="Barry K.W."/>
            <person name="Bonito G."/>
            <person name="Buee M."/>
            <person name="Carver A."/>
            <person name="Chen C."/>
            <person name="Cichocki N."/>
            <person name="Clum A."/>
            <person name="Culley D."/>
            <person name="Crous P.W."/>
            <person name="Fauchery L."/>
            <person name="Girlanda M."/>
            <person name="Hayes R."/>
            <person name="Keri Z."/>
            <person name="LaButti K."/>
            <person name="Lipzen A."/>
            <person name="Lombard V."/>
            <person name="Magnuson J."/>
            <person name="Maillard F."/>
            <person name="Morin E."/>
            <person name="Murat C."/>
            <person name="Nolan M."/>
            <person name="Ohm R."/>
            <person name="Pangilinan J."/>
            <person name="Pereira M."/>
            <person name="Perotto S."/>
            <person name="Peter M."/>
            <person name="Riley R."/>
            <person name="Sitrit Y."/>
            <person name="Stielow B."/>
            <person name="Szollosi G."/>
            <person name="Zifcakova L."/>
            <person name="Stursova M."/>
            <person name="Spatafora J.W."/>
            <person name="Tedersoo L."/>
            <person name="Vaario L.-M."/>
            <person name="Yamada A."/>
            <person name="Yan M."/>
            <person name="Wang P."/>
            <person name="Xu J."/>
            <person name="Bruns T."/>
            <person name="Baldrian P."/>
            <person name="Vilgalys R."/>
            <person name="Henrissat B."/>
            <person name="Grigoriev I.V."/>
            <person name="Hibbett D."/>
            <person name="Nagy L.G."/>
            <person name="Martin F.M."/>
        </authorList>
    </citation>
    <scope>NUCLEOTIDE SEQUENCE</scope>
    <source>
        <strain evidence="4">BED1</strain>
    </source>
</reference>